<proteinExistence type="predicted"/>
<keyword evidence="3" id="KW-1185">Reference proteome</keyword>
<feature type="domain" description="DUF243" evidence="1">
    <location>
        <begin position="293"/>
        <end position="394"/>
    </location>
</feature>
<evidence type="ECO:0000313" key="2">
    <source>
        <dbReference type="EnsemblMetazoa" id="GMOY005655-PA"/>
    </source>
</evidence>
<evidence type="ECO:0000313" key="3">
    <source>
        <dbReference type="Proteomes" id="UP000092444"/>
    </source>
</evidence>
<protein>
    <recommendedName>
        <fullName evidence="1">DUF243 domain-containing protein</fullName>
    </recommendedName>
</protein>
<dbReference type="GO" id="GO:0040003">
    <property type="term" value="P:chitin-based cuticle development"/>
    <property type="evidence" value="ECO:0007669"/>
    <property type="project" value="TreeGrafter"/>
</dbReference>
<name>A0A1B0FP33_GLOMM</name>
<dbReference type="EnsemblMetazoa" id="GMOY005655-RA">
    <property type="protein sequence ID" value="GMOY005655-PA"/>
    <property type="gene ID" value="GMOY005655"/>
</dbReference>
<dbReference type="PANTHER" id="PTHR31927:SF2">
    <property type="entry name" value="FI07246P-RELATED"/>
    <property type="match status" value="1"/>
</dbReference>
<dbReference type="EMBL" id="CCAG010010645">
    <property type="status" value="NOT_ANNOTATED_CDS"/>
    <property type="molecule type" value="Genomic_DNA"/>
</dbReference>
<accession>A0A1B0FP33</accession>
<dbReference type="AlphaFoldDB" id="A0A1B0FP33"/>
<dbReference type="Proteomes" id="UP000092444">
    <property type="component" value="Unassembled WGS sequence"/>
</dbReference>
<dbReference type="GO" id="GO:0062129">
    <property type="term" value="C:chitin-based extracellular matrix"/>
    <property type="evidence" value="ECO:0007669"/>
    <property type="project" value="TreeGrafter"/>
</dbReference>
<organism evidence="2 3">
    <name type="scientific">Glossina morsitans morsitans</name>
    <name type="common">Savannah tsetse fly</name>
    <dbReference type="NCBI Taxonomy" id="37546"/>
    <lineage>
        <taxon>Eukaryota</taxon>
        <taxon>Metazoa</taxon>
        <taxon>Ecdysozoa</taxon>
        <taxon>Arthropoda</taxon>
        <taxon>Hexapoda</taxon>
        <taxon>Insecta</taxon>
        <taxon>Pterygota</taxon>
        <taxon>Neoptera</taxon>
        <taxon>Endopterygota</taxon>
        <taxon>Diptera</taxon>
        <taxon>Brachycera</taxon>
        <taxon>Muscomorpha</taxon>
        <taxon>Hippoboscoidea</taxon>
        <taxon>Glossinidae</taxon>
        <taxon>Glossina</taxon>
    </lineage>
</organism>
<dbReference type="InterPro" id="IPR038606">
    <property type="entry name" value="To_sf"/>
</dbReference>
<dbReference type="GO" id="GO:0008010">
    <property type="term" value="F:structural constituent of chitin-based larval cuticle"/>
    <property type="evidence" value="ECO:0007669"/>
    <property type="project" value="TreeGrafter"/>
</dbReference>
<dbReference type="VEuPathDB" id="VectorBase:GMOY005655"/>
<sequence>MLKFCYYLSALLVLGGIYEIYCAVLPSNIPKCKISDNVCVTATINEVFRLYPKGSPAFGLDDISRLMVPEMVLGDVNDQPSSARLNVKFENLIFTGVEKAICLNVSGFEPESKQAQMKFIIPLAKIKSDYAVNGIQHTYILLDHCDDNNNDDDDDDDDDDNDDDELLCLIAAAWADKLGYNYHPVAHSDSGLSFSPGSLGGGSLHGGSLGESYSSGSLHGASLGESYSGGSYSGVSYHGGSAGGLGEGYNGGAYSGGLSGGLNGHYAGDFAVGSSGGGLSSGVAYDGSGYQHAEYEKEFYTFTAPEHEFNDHHNLHKHISTVKKGVRVIFIKGPENDGLEDAAANLAKSAIEQKTAIYVLNKKADLSGLADRLNTLNTNVNHKPEVHFVKYRTKEDAENAKKTIQSQYESLGGHSANYDGGETHVLNFASQEPEHVHTTAAVVSSPEAAYLPSSIIKKSK</sequence>
<dbReference type="STRING" id="37546.A0A1B0FP33"/>
<dbReference type="Pfam" id="PF06585">
    <property type="entry name" value="JHBP"/>
    <property type="match status" value="1"/>
</dbReference>
<reference evidence="2" key="1">
    <citation type="submission" date="2020-05" db="UniProtKB">
        <authorList>
            <consortium name="EnsemblMetazoa"/>
        </authorList>
    </citation>
    <scope>IDENTIFICATION</scope>
    <source>
        <strain evidence="2">Yale</strain>
    </source>
</reference>
<dbReference type="PANTHER" id="PTHR31927">
    <property type="entry name" value="FI07246P-RELATED-RELATED"/>
    <property type="match status" value="1"/>
</dbReference>
<dbReference type="Gene3D" id="3.15.10.30">
    <property type="entry name" value="Haemolymph juvenile hormone binding protein"/>
    <property type="match status" value="1"/>
</dbReference>
<dbReference type="Pfam" id="PF03103">
    <property type="entry name" value="DUF243"/>
    <property type="match status" value="1"/>
</dbReference>
<evidence type="ECO:0000259" key="1">
    <source>
        <dbReference type="SMART" id="SM00690"/>
    </source>
</evidence>
<dbReference type="InterPro" id="IPR010562">
    <property type="entry name" value="Haemolymph_juvenile_hormone-bd"/>
</dbReference>
<dbReference type="SMART" id="SM00690">
    <property type="entry name" value="DM5"/>
    <property type="match status" value="1"/>
</dbReference>
<dbReference type="InterPro" id="IPR004145">
    <property type="entry name" value="DUF243"/>
</dbReference>